<reference evidence="8 9" key="1">
    <citation type="submission" date="2014-04" db="EMBL/GenBank/DDBJ databases">
        <title>The Genome Sequence of Thermoanaerobaculum aquaticum MP-01, The First Cultivated Group 23 Acidobacterium.</title>
        <authorList>
            <person name="Stamps B.W."/>
            <person name="Losey N.A."/>
            <person name="Lawson P.A."/>
            <person name="Stevenson B.S."/>
        </authorList>
    </citation>
    <scope>NUCLEOTIDE SEQUENCE [LARGE SCALE GENOMIC DNA]</scope>
    <source>
        <strain evidence="8 9">MP-01</strain>
    </source>
</reference>
<sequence length="140" mass="15890">MGVRRRGRELALQMLYQHELSGASLEEMTARFEDLEQAPPAVREFAVSLVRGVIAHRPDIDRFVAEQAEHWRLERMAAVDRNILRLAIYELLFHPDTPPAVVIDEAVELAKRYGSEQSGPFVNGVLDGFVHRQIMPSRGT</sequence>
<dbReference type="CDD" id="cd00619">
    <property type="entry name" value="Terminator_NusB"/>
    <property type="match status" value="1"/>
</dbReference>
<dbReference type="GO" id="GO:0005829">
    <property type="term" value="C:cytosol"/>
    <property type="evidence" value="ECO:0007669"/>
    <property type="project" value="TreeGrafter"/>
</dbReference>
<evidence type="ECO:0000256" key="4">
    <source>
        <dbReference type="ARBA" id="ARBA00023015"/>
    </source>
</evidence>
<dbReference type="GO" id="GO:0003723">
    <property type="term" value="F:RNA binding"/>
    <property type="evidence" value="ECO:0007669"/>
    <property type="project" value="UniProtKB-UniRule"/>
</dbReference>
<dbReference type="AlphaFoldDB" id="A0A062Y0M5"/>
<feature type="domain" description="NusB/RsmB/TIM44" evidence="7">
    <location>
        <begin position="7"/>
        <end position="129"/>
    </location>
</feature>
<evidence type="ECO:0000256" key="2">
    <source>
        <dbReference type="ARBA" id="ARBA00022814"/>
    </source>
</evidence>
<comment type="similarity">
    <text evidence="1 6">Belongs to the NusB family.</text>
</comment>
<dbReference type="Proteomes" id="UP000027284">
    <property type="component" value="Unassembled WGS sequence"/>
</dbReference>
<dbReference type="RefSeq" id="WP_038048884.1">
    <property type="nucleotide sequence ID" value="NZ_JMFG01000016.1"/>
</dbReference>
<evidence type="ECO:0000313" key="8">
    <source>
        <dbReference type="EMBL" id="KDA53896.1"/>
    </source>
</evidence>
<dbReference type="GO" id="GO:0031564">
    <property type="term" value="P:transcription antitermination"/>
    <property type="evidence" value="ECO:0007669"/>
    <property type="project" value="UniProtKB-KW"/>
</dbReference>
<keyword evidence="4 6" id="KW-0805">Transcription regulation</keyword>
<evidence type="ECO:0000256" key="1">
    <source>
        <dbReference type="ARBA" id="ARBA00005952"/>
    </source>
</evidence>
<dbReference type="PANTHER" id="PTHR11078:SF3">
    <property type="entry name" value="ANTITERMINATION NUSB DOMAIN-CONTAINING PROTEIN"/>
    <property type="match status" value="1"/>
</dbReference>
<dbReference type="OrthoDB" id="9811381at2"/>
<comment type="caution">
    <text evidence="8">The sequence shown here is derived from an EMBL/GenBank/DDBJ whole genome shotgun (WGS) entry which is preliminary data.</text>
</comment>
<protein>
    <recommendedName>
        <fullName evidence="6">Transcription antitermination protein NusB</fullName>
    </recommendedName>
    <alternativeName>
        <fullName evidence="6">Antitermination factor NusB</fullName>
    </alternativeName>
</protein>
<dbReference type="InterPro" id="IPR006027">
    <property type="entry name" value="NusB_RsmB_TIM44"/>
</dbReference>
<proteinExistence type="inferred from homology"/>
<dbReference type="Gene3D" id="1.10.940.10">
    <property type="entry name" value="NusB-like"/>
    <property type="match status" value="1"/>
</dbReference>
<name>A0A062Y0M5_9BACT</name>
<dbReference type="PANTHER" id="PTHR11078">
    <property type="entry name" value="N UTILIZATION SUBSTANCE PROTEIN B-RELATED"/>
    <property type="match status" value="1"/>
</dbReference>
<gene>
    <name evidence="6" type="primary">nusB</name>
    <name evidence="8" type="ORF">EG19_02670</name>
</gene>
<dbReference type="InterPro" id="IPR011605">
    <property type="entry name" value="NusB_fam"/>
</dbReference>
<keyword evidence="9" id="KW-1185">Reference proteome</keyword>
<dbReference type="GO" id="GO:0006353">
    <property type="term" value="P:DNA-templated transcription termination"/>
    <property type="evidence" value="ECO:0007669"/>
    <property type="project" value="UniProtKB-UniRule"/>
</dbReference>
<evidence type="ECO:0000256" key="5">
    <source>
        <dbReference type="ARBA" id="ARBA00023163"/>
    </source>
</evidence>
<comment type="function">
    <text evidence="6">Involved in transcription antitermination. Required for transcription of ribosomal RNA (rRNA) genes. Binds specifically to the boxA antiterminator sequence of the ribosomal RNA (rrn) operons.</text>
</comment>
<dbReference type="NCBIfam" id="TIGR01951">
    <property type="entry name" value="nusB"/>
    <property type="match status" value="1"/>
</dbReference>
<evidence type="ECO:0000259" key="7">
    <source>
        <dbReference type="Pfam" id="PF01029"/>
    </source>
</evidence>
<evidence type="ECO:0000313" key="9">
    <source>
        <dbReference type="Proteomes" id="UP000027284"/>
    </source>
</evidence>
<keyword evidence="2 6" id="KW-0889">Transcription antitermination</keyword>
<dbReference type="EMBL" id="JMFG01000016">
    <property type="protein sequence ID" value="KDA53896.1"/>
    <property type="molecule type" value="Genomic_DNA"/>
</dbReference>
<keyword evidence="3 6" id="KW-0694">RNA-binding</keyword>
<keyword evidence="5 6" id="KW-0804">Transcription</keyword>
<organism evidence="8 9">
    <name type="scientific">Thermoanaerobaculum aquaticum</name>
    <dbReference type="NCBI Taxonomy" id="1312852"/>
    <lineage>
        <taxon>Bacteria</taxon>
        <taxon>Pseudomonadati</taxon>
        <taxon>Acidobacteriota</taxon>
        <taxon>Thermoanaerobaculia</taxon>
        <taxon>Thermoanaerobaculales</taxon>
        <taxon>Thermoanaerobaculaceae</taxon>
        <taxon>Thermoanaerobaculum</taxon>
    </lineage>
</organism>
<dbReference type="InterPro" id="IPR035926">
    <property type="entry name" value="NusB-like_sf"/>
</dbReference>
<dbReference type="Pfam" id="PF01029">
    <property type="entry name" value="NusB"/>
    <property type="match status" value="1"/>
</dbReference>
<accession>A0A062Y0M5</accession>
<dbReference type="SUPFAM" id="SSF48013">
    <property type="entry name" value="NusB-like"/>
    <property type="match status" value="1"/>
</dbReference>
<evidence type="ECO:0000256" key="6">
    <source>
        <dbReference type="HAMAP-Rule" id="MF_00073"/>
    </source>
</evidence>
<dbReference type="STRING" id="1312852.EG19_02670"/>
<dbReference type="HAMAP" id="MF_00073">
    <property type="entry name" value="NusB"/>
    <property type="match status" value="1"/>
</dbReference>
<evidence type="ECO:0000256" key="3">
    <source>
        <dbReference type="ARBA" id="ARBA00022884"/>
    </source>
</evidence>